<dbReference type="InParanoid" id="A0A409YE97"/>
<evidence type="ECO:0000313" key="2">
    <source>
        <dbReference type="EMBL" id="PPR01305.1"/>
    </source>
</evidence>
<proteinExistence type="predicted"/>
<evidence type="ECO:0000313" key="3">
    <source>
        <dbReference type="Proteomes" id="UP000284842"/>
    </source>
</evidence>
<dbReference type="EMBL" id="NHTK01001258">
    <property type="protein sequence ID" value="PPR01305.1"/>
    <property type="molecule type" value="Genomic_DNA"/>
</dbReference>
<evidence type="ECO:0000256" key="1">
    <source>
        <dbReference type="SAM" id="Phobius"/>
    </source>
</evidence>
<comment type="caution">
    <text evidence="2">The sequence shown here is derived from an EMBL/GenBank/DDBJ whole genome shotgun (WGS) entry which is preliminary data.</text>
</comment>
<name>A0A409YE97_9AGAR</name>
<keyword evidence="1" id="KW-1133">Transmembrane helix</keyword>
<feature type="transmembrane region" description="Helical" evidence="1">
    <location>
        <begin position="413"/>
        <end position="437"/>
    </location>
</feature>
<accession>A0A409YE97</accession>
<organism evidence="2 3">
    <name type="scientific">Panaeolus cyanescens</name>
    <dbReference type="NCBI Taxonomy" id="181874"/>
    <lineage>
        <taxon>Eukaryota</taxon>
        <taxon>Fungi</taxon>
        <taxon>Dikarya</taxon>
        <taxon>Basidiomycota</taxon>
        <taxon>Agaricomycotina</taxon>
        <taxon>Agaricomycetes</taxon>
        <taxon>Agaricomycetidae</taxon>
        <taxon>Agaricales</taxon>
        <taxon>Agaricineae</taxon>
        <taxon>Galeropsidaceae</taxon>
        <taxon>Panaeolus</taxon>
    </lineage>
</organism>
<sequence>MPSDLPWDIQCEVIAQVSNIPNTLSSARTLSTLRLVNHEFNCLSTSLLYAHPPPFSCSCPTSLYDIQSSGMIAWKIALIHALIGYPHLAFYNLTSTTLVDALKLMPNLHAFSLRSHSPWNSPSMNAFFEDVAYAISDSGAELRSLTWSSTRSIVEFKHVLPLLSLHSHSLTSLSLNFTNRPFNPEGGMSRIDEYNRDRSFIRNYDPDLFMGLSSAPIFPLPVLRKLVVSSYDTLDLFIPFIVSPGQLNHLFVTLPNNPPCMDFPVDGEDIVLQDIGTTTLANRSPNTEDDRRELAQFYALKLDNLMKWLSGQPMRTATLSFGLDGEEFQGYSERFRRIMASVSHVEALTLVLPSVALPEIESIVQTIGHELVNLRTLGLYIIQNDSSALPIEYEDLKVAMIALFGTCSGLRNVFLPILGFILLLGASTAQSSAYLGLRQPHT</sequence>
<keyword evidence="3" id="KW-1185">Reference proteome</keyword>
<dbReference type="AlphaFoldDB" id="A0A409YE97"/>
<gene>
    <name evidence="2" type="ORF">CVT24_006358</name>
</gene>
<dbReference type="Proteomes" id="UP000284842">
    <property type="component" value="Unassembled WGS sequence"/>
</dbReference>
<reference evidence="2 3" key="1">
    <citation type="journal article" date="2018" name="Evol. Lett.">
        <title>Horizontal gene cluster transfer increased hallucinogenic mushroom diversity.</title>
        <authorList>
            <person name="Reynolds H.T."/>
            <person name="Vijayakumar V."/>
            <person name="Gluck-Thaler E."/>
            <person name="Korotkin H.B."/>
            <person name="Matheny P.B."/>
            <person name="Slot J.C."/>
        </authorList>
    </citation>
    <scope>NUCLEOTIDE SEQUENCE [LARGE SCALE GENOMIC DNA]</scope>
    <source>
        <strain evidence="2 3">2629</strain>
    </source>
</reference>
<keyword evidence="1" id="KW-0472">Membrane</keyword>
<keyword evidence="1" id="KW-0812">Transmembrane</keyword>
<protein>
    <submittedName>
        <fullName evidence="2">Uncharacterized protein</fullName>
    </submittedName>
</protein>